<reference evidence="2" key="1">
    <citation type="journal article" date="2016" name="Nat. Biotechnol.">
        <title>Sequencing wild and cultivated cassava and related species reveals extensive interspecific hybridization and genetic diversity.</title>
        <authorList>
            <person name="Bredeson J.V."/>
            <person name="Lyons J.B."/>
            <person name="Prochnik S.E."/>
            <person name="Wu G.A."/>
            <person name="Ha C.M."/>
            <person name="Edsinger-Gonzales E."/>
            <person name="Grimwood J."/>
            <person name="Schmutz J."/>
            <person name="Rabbi I.Y."/>
            <person name="Egesi C."/>
            <person name="Nauluvula P."/>
            <person name="Lebot V."/>
            <person name="Ndunguru J."/>
            <person name="Mkamilo G."/>
            <person name="Bart R.S."/>
            <person name="Setter T.L."/>
            <person name="Gleadow R.M."/>
            <person name="Kulakow P."/>
            <person name="Ferguson M.E."/>
            <person name="Rounsley S."/>
            <person name="Rokhsar D.S."/>
        </authorList>
    </citation>
    <scope>NUCLEOTIDE SEQUENCE [LARGE SCALE GENOMIC DNA]</scope>
    <source>
        <strain evidence="2">cv. AM560-2</strain>
    </source>
</reference>
<organism evidence="1 2">
    <name type="scientific">Manihot esculenta</name>
    <name type="common">Cassava</name>
    <name type="synonym">Jatropha manihot</name>
    <dbReference type="NCBI Taxonomy" id="3983"/>
    <lineage>
        <taxon>Eukaryota</taxon>
        <taxon>Viridiplantae</taxon>
        <taxon>Streptophyta</taxon>
        <taxon>Embryophyta</taxon>
        <taxon>Tracheophyta</taxon>
        <taxon>Spermatophyta</taxon>
        <taxon>Magnoliopsida</taxon>
        <taxon>eudicotyledons</taxon>
        <taxon>Gunneridae</taxon>
        <taxon>Pentapetalae</taxon>
        <taxon>rosids</taxon>
        <taxon>fabids</taxon>
        <taxon>Malpighiales</taxon>
        <taxon>Euphorbiaceae</taxon>
        <taxon>Crotonoideae</taxon>
        <taxon>Manihoteae</taxon>
        <taxon>Manihot</taxon>
    </lineage>
</organism>
<comment type="caution">
    <text evidence="1">The sequence shown here is derived from an EMBL/GenBank/DDBJ whole genome shotgun (WGS) entry which is preliminary data.</text>
</comment>
<gene>
    <name evidence="1" type="ORF">MANES_10G096950v8</name>
</gene>
<protein>
    <submittedName>
        <fullName evidence="1">Uncharacterized protein</fullName>
    </submittedName>
</protein>
<keyword evidence="2" id="KW-1185">Reference proteome</keyword>
<name>A0ACB7H0U8_MANES</name>
<proteinExistence type="predicted"/>
<evidence type="ECO:0000313" key="1">
    <source>
        <dbReference type="EMBL" id="KAG8645825.1"/>
    </source>
</evidence>
<dbReference type="Proteomes" id="UP000091857">
    <property type="component" value="Chromosome 10"/>
</dbReference>
<accession>A0ACB7H0U8</accession>
<evidence type="ECO:0000313" key="2">
    <source>
        <dbReference type="Proteomes" id="UP000091857"/>
    </source>
</evidence>
<sequence length="810" mass="85384">MSKVTETSNISAVPLTNNNSVSMGELQNIQAAYRLDGKNYQMWSRLVLTFLKERGKLSHLLGTGLDPKYPKFGPWAAQDSIVMSWLWNSMLPEISDAYMFLSTAKEIWEAIKQTYSKVHTAAQIYEIKTKISATKQGSQSVTEYSNYLKSLWQEMDYYEWIQTKCSEDAAILERYIEKDRIYDFLARLNIKFDAIRVEVLGKEELPSLNEVIAIVLAEEVRREVNAAMKNYSFEQRVSKSSGQTDLSKPFNKDSLWCTWCKKPRHTKEKCWKLHGKPQSMTKTCSKQGGRSKGQRQVHVGNTHSRNEDPPHVDLNNVETKKLKGRPVPQAAARSAPACSPTPQPDTIPFKHLAVNQAAPRAPVQSGGGGGSVPGTIRQGVGSASAYTIPDAVLGPERLARQAAARHTPCRSPAPQPDTVFSNHLSVNQAAPPAPVQSAGGESLLGTIGMGSASARRTPDAVLGLGRPFPLAAARHLPACSPPSRPDTFSLNHPSVNQAVPPDPVQSSSGGGSLLGTIERPAPQAAAACRSPPLQPDTISISHLSVNQAAPPAPVQSGGGGSLLGTIGQCMGSASAQTTPDVVLGPGRPTSQAAACHAPCHSPPSQPVNQDAPPTPVQSGGSGSLLETIGQGRPAQAAACHAPCHSPPPQPDIVSSNHLSVNQAVPPAPVQSGGGGSLLETIGQGRPAPQAAACSAPACDPPPLPDDVSLNHFAGFINEDPPPDPVQSGGGGGRSFLRAIGQGVVTVLGHTAIGAVLGPGVASFVVRTAFDAVVANVNIQQEVEGEAPEPANGKQHSAAAPTSTQAKDKQH</sequence>
<dbReference type="EMBL" id="CM004396">
    <property type="protein sequence ID" value="KAG8645825.1"/>
    <property type="molecule type" value="Genomic_DNA"/>
</dbReference>